<comment type="pathway">
    <text evidence="2">Cofactor metabolism; pyridoxal 5'-phosphate salvage; pyridoxine 5'-phosphate from pyridoxine: step 1/1.</text>
</comment>
<dbReference type="GO" id="GO:0005524">
    <property type="term" value="F:ATP binding"/>
    <property type="evidence" value="ECO:0007669"/>
    <property type="project" value="UniProtKB-KW"/>
</dbReference>
<comment type="similarity">
    <text evidence="4">Belongs to the pyridoxine kinase family.</text>
</comment>
<evidence type="ECO:0000256" key="8">
    <source>
        <dbReference type="ARBA" id="ARBA00022741"/>
    </source>
</evidence>
<evidence type="ECO:0000256" key="11">
    <source>
        <dbReference type="ARBA" id="ARBA00032808"/>
    </source>
</evidence>
<dbReference type="GO" id="GO:0008478">
    <property type="term" value="F:pyridoxal kinase activity"/>
    <property type="evidence" value="ECO:0007669"/>
    <property type="project" value="UniProtKB-EC"/>
</dbReference>
<evidence type="ECO:0000256" key="14">
    <source>
        <dbReference type="ARBA" id="ARBA00048524"/>
    </source>
</evidence>
<dbReference type="EC" id="2.7.1.35" evidence="5"/>
<dbReference type="InterPro" id="IPR013749">
    <property type="entry name" value="PM/HMP-P_kinase-1"/>
</dbReference>
<keyword evidence="10" id="KW-0067">ATP-binding</keyword>
<protein>
    <recommendedName>
        <fullName evidence="6">Pyridoxal kinase</fullName>
        <ecNumber evidence="5">2.7.1.35</ecNumber>
    </recommendedName>
    <alternativeName>
        <fullName evidence="11">Pyridoxine kinase</fullName>
    </alternativeName>
</protein>
<keyword evidence="16" id="KW-1185">Reference proteome</keyword>
<dbReference type="Pfam" id="PF08543">
    <property type="entry name" value="Phos_pyr_kin"/>
    <property type="match status" value="1"/>
</dbReference>
<dbReference type="Gene3D" id="3.40.1190.20">
    <property type="match status" value="1"/>
</dbReference>
<evidence type="ECO:0000256" key="4">
    <source>
        <dbReference type="ARBA" id="ARBA00008805"/>
    </source>
</evidence>
<name>A0A183C407_GLOPA</name>
<dbReference type="InterPro" id="IPR029056">
    <property type="entry name" value="Ribokinase-like"/>
</dbReference>
<evidence type="ECO:0000313" key="16">
    <source>
        <dbReference type="Proteomes" id="UP000050741"/>
    </source>
</evidence>
<comment type="catalytic activity">
    <reaction evidence="14">
        <text>pyridoxine + ATP = pyridoxine 5'-phosphate + ADP + H(+)</text>
        <dbReference type="Rhea" id="RHEA:25108"/>
        <dbReference type="ChEBI" id="CHEBI:15378"/>
        <dbReference type="ChEBI" id="CHEBI:16709"/>
        <dbReference type="ChEBI" id="CHEBI:30616"/>
        <dbReference type="ChEBI" id="CHEBI:58589"/>
        <dbReference type="ChEBI" id="CHEBI:456216"/>
        <dbReference type="EC" id="2.7.1.35"/>
    </reaction>
    <physiologicalReaction direction="left-to-right" evidence="14">
        <dbReference type="Rhea" id="RHEA:25109"/>
    </physiologicalReaction>
</comment>
<dbReference type="GO" id="GO:0005829">
    <property type="term" value="C:cytosol"/>
    <property type="evidence" value="ECO:0007669"/>
    <property type="project" value="TreeGrafter"/>
</dbReference>
<evidence type="ECO:0000256" key="13">
    <source>
        <dbReference type="ARBA" id="ARBA00047377"/>
    </source>
</evidence>
<dbReference type="InterPro" id="IPR004625">
    <property type="entry name" value="PyrdxlKinase"/>
</dbReference>
<feature type="domain" description="Pyridoxamine kinase/Phosphomethylpyrimidine kinase" evidence="15">
    <location>
        <begin position="125"/>
        <end position="233"/>
    </location>
</feature>
<keyword evidence="8" id="KW-0547">Nucleotide-binding</keyword>
<evidence type="ECO:0000256" key="9">
    <source>
        <dbReference type="ARBA" id="ARBA00022777"/>
    </source>
</evidence>
<evidence type="ECO:0000256" key="2">
    <source>
        <dbReference type="ARBA" id="ARBA00004835"/>
    </source>
</evidence>
<evidence type="ECO:0000256" key="1">
    <source>
        <dbReference type="ARBA" id="ARBA00004750"/>
    </source>
</evidence>
<reference evidence="16" key="1">
    <citation type="submission" date="2013-12" db="EMBL/GenBank/DDBJ databases">
        <authorList>
            <person name="Aslett M."/>
        </authorList>
    </citation>
    <scope>NUCLEOTIDE SEQUENCE [LARGE SCALE GENOMIC DNA]</scope>
    <source>
        <strain evidence="16">Lindley</strain>
    </source>
</reference>
<proteinExistence type="inferred from homology"/>
<dbReference type="WBParaSite" id="GPLIN_000760100">
    <property type="protein sequence ID" value="GPLIN_000760100"/>
    <property type="gene ID" value="GPLIN_000760100"/>
</dbReference>
<comment type="pathway">
    <text evidence="3">Cofactor metabolism; pyridoxal 5'-phosphate salvage; pyridoxal 5'-phosphate from pyridoxal: step 1/1.</text>
</comment>
<dbReference type="CDD" id="cd01173">
    <property type="entry name" value="pyridoxal_pyridoxamine_kinase"/>
    <property type="match status" value="1"/>
</dbReference>
<evidence type="ECO:0000256" key="7">
    <source>
        <dbReference type="ARBA" id="ARBA00022679"/>
    </source>
</evidence>
<keyword evidence="9" id="KW-0418">Kinase</keyword>
<evidence type="ECO:0000256" key="5">
    <source>
        <dbReference type="ARBA" id="ARBA00012104"/>
    </source>
</evidence>
<evidence type="ECO:0000256" key="6">
    <source>
        <dbReference type="ARBA" id="ARBA00018134"/>
    </source>
</evidence>
<evidence type="ECO:0000256" key="3">
    <source>
        <dbReference type="ARBA" id="ARBA00005210"/>
    </source>
</evidence>
<comment type="catalytic activity">
    <reaction evidence="13">
        <text>pyridoxal + ATP = pyridoxal 5'-phosphate + ADP + H(+)</text>
        <dbReference type="Rhea" id="RHEA:10224"/>
        <dbReference type="ChEBI" id="CHEBI:15378"/>
        <dbReference type="ChEBI" id="CHEBI:17310"/>
        <dbReference type="ChEBI" id="CHEBI:30616"/>
        <dbReference type="ChEBI" id="CHEBI:456216"/>
        <dbReference type="ChEBI" id="CHEBI:597326"/>
        <dbReference type="EC" id="2.7.1.35"/>
    </reaction>
    <physiologicalReaction direction="left-to-right" evidence="13">
        <dbReference type="Rhea" id="RHEA:10225"/>
    </physiologicalReaction>
</comment>
<dbReference type="NCBIfam" id="TIGR00687">
    <property type="entry name" value="pyridox_kin"/>
    <property type="match status" value="1"/>
</dbReference>
<evidence type="ECO:0000256" key="10">
    <source>
        <dbReference type="ARBA" id="ARBA00022840"/>
    </source>
</evidence>
<evidence type="ECO:0000259" key="15">
    <source>
        <dbReference type="Pfam" id="PF08543"/>
    </source>
</evidence>
<dbReference type="GO" id="GO:0009443">
    <property type="term" value="P:pyridoxal 5'-phosphate salvage"/>
    <property type="evidence" value="ECO:0007669"/>
    <property type="project" value="InterPro"/>
</dbReference>
<evidence type="ECO:0000256" key="12">
    <source>
        <dbReference type="ARBA" id="ARBA00047310"/>
    </source>
</evidence>
<organism evidence="16 17">
    <name type="scientific">Globodera pallida</name>
    <name type="common">Potato cyst nematode worm</name>
    <name type="synonym">Heterodera pallida</name>
    <dbReference type="NCBI Taxonomy" id="36090"/>
    <lineage>
        <taxon>Eukaryota</taxon>
        <taxon>Metazoa</taxon>
        <taxon>Ecdysozoa</taxon>
        <taxon>Nematoda</taxon>
        <taxon>Chromadorea</taxon>
        <taxon>Rhabditida</taxon>
        <taxon>Tylenchina</taxon>
        <taxon>Tylenchomorpha</taxon>
        <taxon>Tylenchoidea</taxon>
        <taxon>Heteroderidae</taxon>
        <taxon>Heteroderinae</taxon>
        <taxon>Globodera</taxon>
    </lineage>
</organism>
<dbReference type="PANTHER" id="PTHR10534:SF2">
    <property type="entry name" value="PYRIDOXAL KINASE"/>
    <property type="match status" value="1"/>
</dbReference>
<accession>A0A183C407</accession>
<comment type="catalytic activity">
    <reaction evidence="12">
        <text>pyridoxamine + ATP = pyridoxamine 5'-phosphate + ADP + H(+)</text>
        <dbReference type="Rhea" id="RHEA:25104"/>
        <dbReference type="ChEBI" id="CHEBI:15378"/>
        <dbReference type="ChEBI" id="CHEBI:30616"/>
        <dbReference type="ChEBI" id="CHEBI:57761"/>
        <dbReference type="ChEBI" id="CHEBI:58451"/>
        <dbReference type="ChEBI" id="CHEBI:456216"/>
        <dbReference type="EC" id="2.7.1.35"/>
    </reaction>
    <physiologicalReaction direction="left-to-right" evidence="12">
        <dbReference type="Rhea" id="RHEA:25105"/>
    </physiologicalReaction>
</comment>
<reference evidence="17" key="3">
    <citation type="submission" date="2016-06" db="UniProtKB">
        <authorList>
            <consortium name="WormBaseParasite"/>
        </authorList>
    </citation>
    <scope>IDENTIFICATION</scope>
</reference>
<dbReference type="SUPFAM" id="SSF53613">
    <property type="entry name" value="Ribokinase-like"/>
    <property type="match status" value="1"/>
</dbReference>
<evidence type="ECO:0000313" key="17">
    <source>
        <dbReference type="WBParaSite" id="GPLIN_000760100"/>
    </source>
</evidence>
<dbReference type="PANTHER" id="PTHR10534">
    <property type="entry name" value="PYRIDOXAL KINASE"/>
    <property type="match status" value="1"/>
</dbReference>
<dbReference type="Proteomes" id="UP000050741">
    <property type="component" value="Unassembled WGS sequence"/>
</dbReference>
<dbReference type="UniPathway" id="UPA01068">
    <property type="reaction ID" value="UER00298"/>
</dbReference>
<reference evidence="16" key="2">
    <citation type="submission" date="2014-05" db="EMBL/GenBank/DDBJ databases">
        <title>The genome and life-stage specific transcriptomes of Globodera pallida elucidate key aspects of plant parasitism by a cyst nematode.</title>
        <authorList>
            <person name="Cotton J.A."/>
            <person name="Lilley C.J."/>
            <person name="Jones L.M."/>
            <person name="Kikuchi T."/>
            <person name="Reid A.J."/>
            <person name="Thorpe P."/>
            <person name="Tsai I.J."/>
            <person name="Beasley H."/>
            <person name="Blok V."/>
            <person name="Cock P.J.A."/>
            <person name="Van den Akker S.E."/>
            <person name="Holroyd N."/>
            <person name="Hunt M."/>
            <person name="Mantelin S."/>
            <person name="Naghra H."/>
            <person name="Pain A."/>
            <person name="Palomares-Rius J.E."/>
            <person name="Zarowiecki M."/>
            <person name="Berriman M."/>
            <person name="Jones J.T."/>
            <person name="Urwin P.E."/>
        </authorList>
    </citation>
    <scope>NUCLEOTIDE SEQUENCE [LARGE SCALE GENOMIC DNA]</scope>
    <source>
        <strain evidence="16">Lindley</strain>
    </source>
</reference>
<dbReference type="AlphaFoldDB" id="A0A183C407"/>
<sequence length="342" mass="37478">MDGDNPSNDSNNCVGRFPSPSLTPLEKYLAKERDDKRVLSIQSHVVSGFVGNKCAVFPLQLHGFEVDSINSVQFSNHTLYPNVRGQLLDERDLADLFEGIRLADLTSKYSHILTGYCGDASFLRQIAAIIRECRRHRPGLVYVCDPVMGDNGKYYNAMSRELCAIYRDEILPLADVITPNAFELSELSGFAITNEADCLRAIAHFHRVQKVRIVVMTSGLADESKASSRSTMYCYASETLPLTPSIATGDADDVRLRQFRFEIPLIAGTFVGTGDLFAALLLAWLEESDGDLCHAVKATIASMQSVIGRTSDFAFAEGIATDAVQIGPPQTKSKGNKLCPTP</sequence>
<keyword evidence="7" id="KW-0808">Transferase</keyword>
<comment type="pathway">
    <text evidence="1">Cofactor metabolism; pyridoxal 5'-phosphate salvage; pyridoxamine 5'-phosphate from pyridoxamine: step 1/1.</text>
</comment>